<name>A0ABY9I5Y5_9ACTN</name>
<evidence type="ECO:0000313" key="2">
    <source>
        <dbReference type="EMBL" id="WLQ41607.1"/>
    </source>
</evidence>
<feature type="transmembrane region" description="Helical" evidence="1">
    <location>
        <begin position="25"/>
        <end position="42"/>
    </location>
</feature>
<dbReference type="EMBL" id="CP120992">
    <property type="protein sequence ID" value="WLQ41607.1"/>
    <property type="molecule type" value="Genomic_DNA"/>
</dbReference>
<keyword evidence="1" id="KW-0812">Transmembrane</keyword>
<protein>
    <submittedName>
        <fullName evidence="2">Uncharacterized protein</fullName>
    </submittedName>
</protein>
<keyword evidence="1" id="KW-1133">Transmembrane helix</keyword>
<sequence length="44" mass="5114">MVRPVRLLVWDMGRRIARSVPERRLTYALVGMFLAPAPYLAFHS</sequence>
<dbReference type="RefSeq" id="WP_306088480.1">
    <property type="nucleotide sequence ID" value="NZ_CP120992.1"/>
</dbReference>
<keyword evidence="3" id="KW-1185">Reference proteome</keyword>
<evidence type="ECO:0000256" key="1">
    <source>
        <dbReference type="SAM" id="Phobius"/>
    </source>
</evidence>
<keyword evidence="1" id="KW-0472">Membrane</keyword>
<accession>A0ABY9I5Y5</accession>
<reference evidence="2 3" key="1">
    <citation type="submission" date="2023-03" db="EMBL/GenBank/DDBJ databases">
        <title>Isolation and description of six Streptomyces strains from soil environments, able to metabolize different microbial glucans.</title>
        <authorList>
            <person name="Widen T."/>
            <person name="Larsbrink J."/>
        </authorList>
    </citation>
    <scope>NUCLEOTIDE SEQUENCE [LARGE SCALE GENOMIC DNA]</scope>
    <source>
        <strain evidence="2 3">Mut2</strain>
    </source>
</reference>
<proteinExistence type="predicted"/>
<organism evidence="2 3">
    <name type="scientific">Streptomyces laculatispora</name>
    <dbReference type="NCBI Taxonomy" id="887464"/>
    <lineage>
        <taxon>Bacteria</taxon>
        <taxon>Bacillati</taxon>
        <taxon>Actinomycetota</taxon>
        <taxon>Actinomycetes</taxon>
        <taxon>Kitasatosporales</taxon>
        <taxon>Streptomycetaceae</taxon>
        <taxon>Streptomyces</taxon>
    </lineage>
</organism>
<evidence type="ECO:0000313" key="3">
    <source>
        <dbReference type="Proteomes" id="UP001229952"/>
    </source>
</evidence>
<gene>
    <name evidence="2" type="ORF">P8A22_17415</name>
</gene>
<dbReference type="Proteomes" id="UP001229952">
    <property type="component" value="Chromosome"/>
</dbReference>